<dbReference type="InterPro" id="IPR006091">
    <property type="entry name" value="Acyl-CoA_Oxase/DH_mid-dom"/>
</dbReference>
<dbReference type="SUPFAM" id="SSF47203">
    <property type="entry name" value="Acyl-CoA dehydrogenase C-terminal domain-like"/>
    <property type="match status" value="1"/>
</dbReference>
<dbReference type="PANTHER" id="PTHR42707:SF3">
    <property type="entry name" value="ACYL-COA DEHYDROGENASE AIDB-RELATED"/>
    <property type="match status" value="1"/>
</dbReference>
<feature type="domain" description="Acyl-CoA dehydrogenase/oxidase C-terminal" evidence="6">
    <location>
        <begin position="291"/>
        <end position="442"/>
    </location>
</feature>
<evidence type="ECO:0000313" key="9">
    <source>
        <dbReference type="EMBL" id="MDT0630931.1"/>
    </source>
</evidence>
<evidence type="ECO:0000256" key="5">
    <source>
        <dbReference type="RuleBase" id="RU362125"/>
    </source>
</evidence>
<evidence type="ECO:0000256" key="3">
    <source>
        <dbReference type="ARBA" id="ARBA00022630"/>
    </source>
</evidence>
<dbReference type="Proteomes" id="UP001267426">
    <property type="component" value="Unassembled WGS sequence"/>
</dbReference>
<dbReference type="RefSeq" id="WP_311662268.1">
    <property type="nucleotide sequence ID" value="NZ_JAVRHT010000006.1"/>
</dbReference>
<dbReference type="InterPro" id="IPR052904">
    <property type="entry name" value="Acyl-CoA_dehydrogenase-like"/>
</dbReference>
<gene>
    <name evidence="9" type="ORF">RM540_04145</name>
</gene>
<dbReference type="EC" id="1.3.8.4" evidence="9"/>
<dbReference type="InterPro" id="IPR009100">
    <property type="entry name" value="AcylCoA_DH/oxidase_NM_dom_sf"/>
</dbReference>
<feature type="domain" description="Acyl-CoA oxidase/dehydrogenase middle" evidence="7">
    <location>
        <begin position="183"/>
        <end position="280"/>
    </location>
</feature>
<dbReference type="InterPro" id="IPR036250">
    <property type="entry name" value="AcylCo_DH-like_C"/>
</dbReference>
<dbReference type="PROSITE" id="PS00073">
    <property type="entry name" value="ACYL_COA_DH_2"/>
    <property type="match status" value="1"/>
</dbReference>
<dbReference type="PANTHER" id="PTHR42707">
    <property type="entry name" value="ACYL-COA DEHYDROGENASE"/>
    <property type="match status" value="1"/>
</dbReference>
<keyword evidence="10" id="KW-1185">Reference proteome</keyword>
<protein>
    <submittedName>
        <fullName evidence="9">Isovaleryl-CoA dehydrogenase</fullName>
        <ecNumber evidence="9">1.3.8.4</ecNumber>
    </submittedName>
</protein>
<evidence type="ECO:0000256" key="1">
    <source>
        <dbReference type="ARBA" id="ARBA00001974"/>
    </source>
</evidence>
<keyword evidence="5 9" id="KW-0560">Oxidoreductase</keyword>
<dbReference type="InterPro" id="IPR041504">
    <property type="entry name" value="AidB_N"/>
</dbReference>
<dbReference type="EMBL" id="JAVRHT010000006">
    <property type="protein sequence ID" value="MDT0630931.1"/>
    <property type="molecule type" value="Genomic_DNA"/>
</dbReference>
<dbReference type="SUPFAM" id="SSF56645">
    <property type="entry name" value="Acyl-CoA dehydrogenase NM domain-like"/>
    <property type="match status" value="1"/>
</dbReference>
<evidence type="ECO:0000259" key="6">
    <source>
        <dbReference type="Pfam" id="PF00441"/>
    </source>
</evidence>
<keyword evidence="4 5" id="KW-0274">FAD</keyword>
<reference evidence="9 10" key="1">
    <citation type="submission" date="2023-09" db="EMBL/GenBank/DDBJ databases">
        <authorList>
            <person name="Rey-Velasco X."/>
        </authorList>
    </citation>
    <scope>NUCLEOTIDE SEQUENCE [LARGE SCALE GENOMIC DNA]</scope>
    <source>
        <strain evidence="9 10">F394</strain>
    </source>
</reference>
<dbReference type="GO" id="GO:0008470">
    <property type="term" value="F:3-methylbutanoyl-CoA dehydrogenase activity"/>
    <property type="evidence" value="ECO:0007669"/>
    <property type="project" value="UniProtKB-EC"/>
</dbReference>
<comment type="similarity">
    <text evidence="2 5">Belongs to the acyl-CoA dehydrogenase family.</text>
</comment>
<sequence length="553" mass="58928">MHVVAPDPVRAVLNQPPPLEDYNPYAQDAALREAVAREGAGWADGEVDAFGARCGSAEVLTWGRLANDHPPVLRTHDRYGARLDTVEFHPAYHDLMRLGIGAGLAGRPWTDPRPGAHVARGAALMLRHQADEGTTCPITMTFAAVPTLRLQPEIADEWEPRLLSTDYDERFRPAPDKRGATVGMAMTERQGGTDVRANVTRAEPEGRGGPGEAYRITGHKWFCSAPMSDAFLVLAQAPGGLSCFWLPRFTPDGEVNALRLQRLKDKLGNRSNASSEVELHGAWARLVGEEGRGVATIIEMVRHTRLDCALGSAATLRRALAEAAHHAAHRHVFGRPLAEQPLMQNVLADLALESEAATAFALRLARGFDAGEAEAPFTRLATAVAKYWVTKRAAAGVAEAVECLGGNGYVEESGMPRLYRDVPVNAIWEGSGNVQCLDVLRTAQKAPEAVEAALAEIALARGGNRHLDTHAGRLARDLAAAAADPGGAEGQARRLVEALALGLQGSLLVRHAPPAVADAFCAARLGGGGLAFGTLPPEADARAVVERAWPPLA</sequence>
<dbReference type="NCBIfam" id="NF008594">
    <property type="entry name" value="PRK11561.1"/>
    <property type="match status" value="1"/>
</dbReference>
<keyword evidence="3 5" id="KW-0285">Flavoprotein</keyword>
<evidence type="ECO:0000259" key="8">
    <source>
        <dbReference type="Pfam" id="PF18158"/>
    </source>
</evidence>
<dbReference type="Gene3D" id="1.20.140.10">
    <property type="entry name" value="Butyryl-CoA Dehydrogenase, subunit A, domain 3"/>
    <property type="match status" value="1"/>
</dbReference>
<name>A0ABU3BNR1_9BACT</name>
<dbReference type="Gene3D" id="6.10.250.600">
    <property type="match status" value="1"/>
</dbReference>
<comment type="cofactor">
    <cofactor evidence="1 5">
        <name>FAD</name>
        <dbReference type="ChEBI" id="CHEBI:57692"/>
    </cofactor>
</comment>
<dbReference type="Gene3D" id="2.40.110.20">
    <property type="match status" value="1"/>
</dbReference>
<dbReference type="Pfam" id="PF18158">
    <property type="entry name" value="AidB_N"/>
    <property type="match status" value="1"/>
</dbReference>
<dbReference type="InterPro" id="IPR006089">
    <property type="entry name" value="Acyl-CoA_DH_CS"/>
</dbReference>
<dbReference type="Pfam" id="PF02770">
    <property type="entry name" value="Acyl-CoA_dh_M"/>
    <property type="match status" value="1"/>
</dbReference>
<dbReference type="Pfam" id="PF00441">
    <property type="entry name" value="Acyl-CoA_dh_1"/>
    <property type="match status" value="1"/>
</dbReference>
<feature type="domain" description="Adaptive response protein AidB N-terminal" evidence="8">
    <location>
        <begin position="14"/>
        <end position="169"/>
    </location>
</feature>
<comment type="caution">
    <text evidence="9">The sequence shown here is derived from an EMBL/GenBank/DDBJ whole genome shotgun (WGS) entry which is preliminary data.</text>
</comment>
<evidence type="ECO:0000256" key="2">
    <source>
        <dbReference type="ARBA" id="ARBA00009347"/>
    </source>
</evidence>
<evidence type="ECO:0000259" key="7">
    <source>
        <dbReference type="Pfam" id="PF02770"/>
    </source>
</evidence>
<organism evidence="9 10">
    <name type="scientific">Rubrivirga litoralis</name>
    <dbReference type="NCBI Taxonomy" id="3075598"/>
    <lineage>
        <taxon>Bacteria</taxon>
        <taxon>Pseudomonadati</taxon>
        <taxon>Rhodothermota</taxon>
        <taxon>Rhodothermia</taxon>
        <taxon>Rhodothermales</taxon>
        <taxon>Rubricoccaceae</taxon>
        <taxon>Rubrivirga</taxon>
    </lineage>
</organism>
<dbReference type="InterPro" id="IPR009075">
    <property type="entry name" value="AcylCo_DH/oxidase_C"/>
</dbReference>
<evidence type="ECO:0000313" key="10">
    <source>
        <dbReference type="Proteomes" id="UP001267426"/>
    </source>
</evidence>
<evidence type="ECO:0000256" key="4">
    <source>
        <dbReference type="ARBA" id="ARBA00022827"/>
    </source>
</evidence>
<proteinExistence type="inferred from homology"/>
<accession>A0ABU3BNR1</accession>